<protein>
    <submittedName>
        <fullName evidence="7">Putative voltage-gated potassium channel subunit beta</fullName>
    </submittedName>
</protein>
<feature type="transmembrane region" description="Helical" evidence="5">
    <location>
        <begin position="217"/>
        <end position="238"/>
    </location>
</feature>
<keyword evidence="5" id="KW-0812">Transmembrane</keyword>
<dbReference type="Gene3D" id="3.20.20.100">
    <property type="entry name" value="NADP-dependent oxidoreductase domain"/>
    <property type="match status" value="1"/>
</dbReference>
<keyword evidence="7" id="KW-0407">Ion channel</keyword>
<accession>A0A2T4GSH2</accession>
<dbReference type="InterPro" id="IPR023210">
    <property type="entry name" value="NADP_OxRdtase_dom"/>
</dbReference>
<reference evidence="7 8" key="1">
    <citation type="submission" date="2018-02" db="EMBL/GenBank/DDBJ databases">
        <title>Fusarium culmorum secondary metabolites in fungal-bacterial-plant interactions.</title>
        <authorList>
            <person name="Schmidt R."/>
        </authorList>
    </citation>
    <scope>NUCLEOTIDE SEQUENCE [LARGE SCALE GENOMIC DNA]</scope>
    <source>
        <strain evidence="7 8">PV</strain>
    </source>
</reference>
<keyword evidence="5" id="KW-0472">Membrane</keyword>
<feature type="transmembrane region" description="Helical" evidence="5">
    <location>
        <begin position="127"/>
        <end position="146"/>
    </location>
</feature>
<evidence type="ECO:0000313" key="8">
    <source>
        <dbReference type="Proteomes" id="UP000241587"/>
    </source>
</evidence>
<dbReference type="PANTHER" id="PTHR43150:SF2">
    <property type="entry name" value="HYPERKINETIC, ISOFORM M"/>
    <property type="match status" value="1"/>
</dbReference>
<dbReference type="SUPFAM" id="SSF103473">
    <property type="entry name" value="MFS general substrate transporter"/>
    <property type="match status" value="1"/>
</dbReference>
<dbReference type="OrthoDB" id="1720422at2759"/>
<keyword evidence="7" id="KW-0813">Transport</keyword>
<sequence>MSSSSTQISDATPSTTRRDVEMTNSPVVGLDQQQHESHTSEISLPPTDHGKDAYLTLLCCTMAQLPIWGYSVSFGIFQEYYSRPSSPINTSSAGTIATIGALQQGVMYLMMPFTFMVLTKYPRLRQYCGPLGILITTASLTASAFVDTVAGLIATQGLCIAMPFVFDALLRRIGLRATLLVWAGASTVMSLPTLFFIKPRIPQHDQVQVRSLSFNFLRHTSFWMMQAGVIIQSLGYLMPSTYLASYASTIGLPSITGPILLALFSVASVPGGIIHGMVGDKTSATRAVTLASLGSALPIFLLWGLSLNLANLVVFVVLYGFFAGGFSSTWSNMSSDIQKDDSDADSALIFANMPVETAYDPKDMLFRHLGPTGLKVSVFSLGGWLTYGGTQKGDIVKQILQTAWDHGVNTFDTAEVYANGESEIEMGRALKELNWPRDEYVLTTKVFFGTGRKEPNTRGLSRKHVVEGLKSSLKRMEQPYVDVVFAHRPDYATPMKEIVEGFTQVIRNLNLAYYWGTSEWSAAQITEATQIAERYNLIAPVVEQPQYNAFHRERFETEYAPLYDQFQYGTTIWSPLASGLLTGKYNNGIPDDSRFATNKAFFESTVKELQSEAGKAKIEKVKKLSEIAERLGGNVAQLSLAWALKNPNVSTVILGATKVEQLEDNFKALEIYKKIDDGVLEEIEKILDNKPKGPATYNRERTLDWKP</sequence>
<evidence type="ECO:0000256" key="4">
    <source>
        <dbReference type="SAM" id="MobiDB-lite"/>
    </source>
</evidence>
<dbReference type="SUPFAM" id="SSF51430">
    <property type="entry name" value="NAD(P)-linked oxidoreductase"/>
    <property type="match status" value="1"/>
</dbReference>
<keyword evidence="5" id="KW-1133">Transmembrane helix</keyword>
<dbReference type="InterPro" id="IPR036812">
    <property type="entry name" value="NAD(P)_OxRdtase_dom_sf"/>
</dbReference>
<dbReference type="Proteomes" id="UP000241587">
    <property type="component" value="Unassembled WGS sequence"/>
</dbReference>
<dbReference type="InterPro" id="IPR005399">
    <property type="entry name" value="K_chnl_volt-dep_bsu_KCNAB-rel"/>
</dbReference>
<keyword evidence="8" id="KW-1185">Reference proteome</keyword>
<keyword evidence="3" id="KW-0560">Oxidoreductase</keyword>
<feature type="compositionally biased region" description="Polar residues" evidence="4">
    <location>
        <begin position="1"/>
        <end position="15"/>
    </location>
</feature>
<feature type="domain" description="NADP-dependent oxidoreductase" evidence="6">
    <location>
        <begin position="381"/>
        <end position="687"/>
    </location>
</feature>
<name>A0A2T4GSH2_FUSCU</name>
<keyword evidence="2" id="KW-0521">NADP</keyword>
<dbReference type="CDD" id="cd19143">
    <property type="entry name" value="AKR_AKR6C1_2"/>
    <property type="match status" value="1"/>
</dbReference>
<dbReference type="GO" id="GO:0034220">
    <property type="term" value="P:monoatomic ion transmembrane transport"/>
    <property type="evidence" value="ECO:0007669"/>
    <property type="project" value="UniProtKB-KW"/>
</dbReference>
<organism evidence="7 8">
    <name type="scientific">Fusarium culmorum</name>
    <dbReference type="NCBI Taxonomy" id="5516"/>
    <lineage>
        <taxon>Eukaryota</taxon>
        <taxon>Fungi</taxon>
        <taxon>Dikarya</taxon>
        <taxon>Ascomycota</taxon>
        <taxon>Pezizomycotina</taxon>
        <taxon>Sordariomycetes</taxon>
        <taxon>Hypocreomycetidae</taxon>
        <taxon>Hypocreales</taxon>
        <taxon>Nectriaceae</taxon>
        <taxon>Fusarium</taxon>
    </lineage>
</organism>
<dbReference type="Gene3D" id="1.20.1250.20">
    <property type="entry name" value="MFS general substrate transporter like domains"/>
    <property type="match status" value="1"/>
</dbReference>
<evidence type="ECO:0000256" key="1">
    <source>
        <dbReference type="ARBA" id="ARBA00006515"/>
    </source>
</evidence>
<feature type="region of interest" description="Disordered" evidence="4">
    <location>
        <begin position="1"/>
        <end position="23"/>
    </location>
</feature>
<dbReference type="GO" id="GO:0016491">
    <property type="term" value="F:oxidoreductase activity"/>
    <property type="evidence" value="ECO:0007669"/>
    <property type="project" value="UniProtKB-KW"/>
</dbReference>
<dbReference type="InterPro" id="IPR036259">
    <property type="entry name" value="MFS_trans_sf"/>
</dbReference>
<evidence type="ECO:0000256" key="2">
    <source>
        <dbReference type="ARBA" id="ARBA00022857"/>
    </source>
</evidence>
<evidence type="ECO:0000313" key="7">
    <source>
        <dbReference type="EMBL" id="PTD06504.1"/>
    </source>
</evidence>
<dbReference type="EMBL" id="PVEM01000006">
    <property type="protein sequence ID" value="PTD06504.1"/>
    <property type="molecule type" value="Genomic_DNA"/>
</dbReference>
<evidence type="ECO:0000256" key="5">
    <source>
        <dbReference type="SAM" id="Phobius"/>
    </source>
</evidence>
<feature type="transmembrane region" description="Helical" evidence="5">
    <location>
        <begin position="53"/>
        <end position="76"/>
    </location>
</feature>
<dbReference type="PANTHER" id="PTHR43150">
    <property type="entry name" value="HYPERKINETIC, ISOFORM M"/>
    <property type="match status" value="1"/>
</dbReference>
<dbReference type="Pfam" id="PF00248">
    <property type="entry name" value="Aldo_ket_red"/>
    <property type="match status" value="1"/>
</dbReference>
<dbReference type="PRINTS" id="PR01577">
    <property type="entry name" value="KCNABCHANNEL"/>
</dbReference>
<feature type="transmembrane region" description="Helical" evidence="5">
    <location>
        <begin position="259"/>
        <end position="278"/>
    </location>
</feature>
<dbReference type="AlphaFoldDB" id="A0A2T4GSH2"/>
<comment type="caution">
    <text evidence="7">The sequence shown here is derived from an EMBL/GenBank/DDBJ whole genome shotgun (WGS) entry which is preliminary data.</text>
</comment>
<feature type="transmembrane region" description="Helical" evidence="5">
    <location>
        <begin position="177"/>
        <end position="197"/>
    </location>
</feature>
<proteinExistence type="inferred from homology"/>
<evidence type="ECO:0000256" key="3">
    <source>
        <dbReference type="ARBA" id="ARBA00023002"/>
    </source>
</evidence>
<evidence type="ECO:0000259" key="6">
    <source>
        <dbReference type="Pfam" id="PF00248"/>
    </source>
</evidence>
<keyword evidence="7" id="KW-0406">Ion transport</keyword>
<gene>
    <name evidence="7" type="ORF">FCULG_00005932</name>
</gene>
<comment type="similarity">
    <text evidence="1">Belongs to the shaker potassium channel beta subunit family.</text>
</comment>
<feature type="transmembrane region" description="Helical" evidence="5">
    <location>
        <begin position="96"/>
        <end position="115"/>
    </location>
</feature>